<reference evidence="1" key="1">
    <citation type="submission" date="2021-04" db="EMBL/GenBank/DDBJ databases">
        <title>Biosynthetic gene clusters of Dactylosporangioum roseum.</title>
        <authorList>
            <person name="Hartkoorn R.C."/>
            <person name="Beaudoing E."/>
            <person name="Hot D."/>
            <person name="Moureu S."/>
        </authorList>
    </citation>
    <scope>NUCLEOTIDE SEQUENCE</scope>
    <source>
        <strain evidence="1">NRRL B-16295</strain>
    </source>
</reference>
<protein>
    <submittedName>
        <fullName evidence="1">Uncharacterized protein</fullName>
    </submittedName>
</protein>
<accession>A0ABY5ZA84</accession>
<evidence type="ECO:0000313" key="2">
    <source>
        <dbReference type="Proteomes" id="UP001058271"/>
    </source>
</evidence>
<dbReference type="RefSeq" id="WP_260729986.1">
    <property type="nucleotide sequence ID" value="NZ_BAAABS010000033.1"/>
</dbReference>
<dbReference type="Proteomes" id="UP001058271">
    <property type="component" value="Chromosome"/>
</dbReference>
<dbReference type="EMBL" id="CP073721">
    <property type="protein sequence ID" value="UWZ37903.1"/>
    <property type="molecule type" value="Genomic_DNA"/>
</dbReference>
<organism evidence="1 2">
    <name type="scientific">Dactylosporangium roseum</name>
    <dbReference type="NCBI Taxonomy" id="47989"/>
    <lineage>
        <taxon>Bacteria</taxon>
        <taxon>Bacillati</taxon>
        <taxon>Actinomycetota</taxon>
        <taxon>Actinomycetes</taxon>
        <taxon>Micromonosporales</taxon>
        <taxon>Micromonosporaceae</taxon>
        <taxon>Dactylosporangium</taxon>
    </lineage>
</organism>
<gene>
    <name evidence="1" type="ORF">Drose_06400</name>
</gene>
<keyword evidence="2" id="KW-1185">Reference proteome</keyword>
<name>A0ABY5ZA84_9ACTN</name>
<sequence length="80" mass="8588">MARPDDDHVPRAIVGDDGEVLAVAHVSPDAGPEVFEALRAVAEVVRRDMEADDTPERRARWEAAQARIGGRNARLLGCGG</sequence>
<proteinExistence type="predicted"/>
<evidence type="ECO:0000313" key="1">
    <source>
        <dbReference type="EMBL" id="UWZ37903.1"/>
    </source>
</evidence>